<name>A0A248LM11_9NEIS</name>
<reference evidence="2" key="1">
    <citation type="submission" date="2017-06" db="EMBL/GenBank/DDBJ databases">
        <title>Whole genome sequence of Laribacter hongkongensis LHGZ1.</title>
        <authorList>
            <person name="Chen D."/>
            <person name="Wu H."/>
            <person name="Chen J."/>
        </authorList>
    </citation>
    <scope>NUCLEOTIDE SEQUENCE [LARGE SCALE GENOMIC DNA]</scope>
    <source>
        <strain evidence="2">LHGZ1</strain>
    </source>
</reference>
<accession>A0A248LM11</accession>
<organism evidence="1 2">
    <name type="scientific">Laribacter hongkongensis</name>
    <dbReference type="NCBI Taxonomy" id="168471"/>
    <lineage>
        <taxon>Bacteria</taxon>
        <taxon>Pseudomonadati</taxon>
        <taxon>Pseudomonadota</taxon>
        <taxon>Betaproteobacteria</taxon>
        <taxon>Neisseriales</taxon>
        <taxon>Aquaspirillaceae</taxon>
        <taxon>Laribacter</taxon>
    </lineage>
</organism>
<evidence type="ECO:0000313" key="2">
    <source>
        <dbReference type="Proteomes" id="UP000197424"/>
    </source>
</evidence>
<evidence type="ECO:0000313" key="1">
    <source>
        <dbReference type="EMBL" id="ASJ25702.1"/>
    </source>
</evidence>
<gene>
    <name evidence="1" type="ORF">LHGZ1_2871</name>
</gene>
<dbReference type="Proteomes" id="UP000197424">
    <property type="component" value="Chromosome"/>
</dbReference>
<proteinExistence type="predicted"/>
<protein>
    <submittedName>
        <fullName evidence="1">Uncharacterized protein</fullName>
    </submittedName>
</protein>
<dbReference type="AlphaFoldDB" id="A0A248LM11"/>
<sequence>MTPQTLTSWKSRLSRWRVCRVSMNRWSRAIDSSKSSISSGESAVGCLGLAMWGSLVVGCLSIDIHIHALCATEAKRFLIPGDSLAFA</sequence>
<dbReference type="EMBL" id="CP022115">
    <property type="protein sequence ID" value="ASJ25702.1"/>
    <property type="molecule type" value="Genomic_DNA"/>
</dbReference>